<accession>A0ABT7G622</accession>
<keyword evidence="1" id="KW-1133">Transmembrane helix</keyword>
<organism evidence="2 3">
    <name type="scientific">Corynebacterium propinquum</name>
    <dbReference type="NCBI Taxonomy" id="43769"/>
    <lineage>
        <taxon>Bacteria</taxon>
        <taxon>Bacillati</taxon>
        <taxon>Actinomycetota</taxon>
        <taxon>Actinomycetes</taxon>
        <taxon>Mycobacteriales</taxon>
        <taxon>Corynebacteriaceae</taxon>
        <taxon>Corynebacterium</taxon>
    </lineage>
</organism>
<keyword evidence="1" id="KW-0812">Transmembrane</keyword>
<name>A0ABT7G622_9CORY</name>
<evidence type="ECO:0000313" key="3">
    <source>
        <dbReference type="Proteomes" id="UP001243856"/>
    </source>
</evidence>
<feature type="transmembrane region" description="Helical" evidence="1">
    <location>
        <begin position="1008"/>
        <end position="1027"/>
    </location>
</feature>
<dbReference type="EMBL" id="JASNVK010000031">
    <property type="protein sequence ID" value="MDK4301756.1"/>
    <property type="molecule type" value="Genomic_DNA"/>
</dbReference>
<dbReference type="RefSeq" id="WP_284572499.1">
    <property type="nucleotide sequence ID" value="NZ_JASNUH010000028.1"/>
</dbReference>
<evidence type="ECO:0008006" key="4">
    <source>
        <dbReference type="Google" id="ProtNLM"/>
    </source>
</evidence>
<protein>
    <recommendedName>
        <fullName evidence="4">LPXTG cell wall anchor domain-containing protein</fullName>
    </recommendedName>
</protein>
<dbReference type="Proteomes" id="UP001243856">
    <property type="component" value="Unassembled WGS sequence"/>
</dbReference>
<sequence length="1034" mass="112879">MYSLFRRSTSIVTSIIMWVAFLAVPMAALNSVNAPSASAQVPEPEAAPEVPNLLEGCTYRGRGPKNDNNAAGRLAESLCWLPADKLASGRPLELGNFELRYDINIESEEPYRTSNSTYNKALFGNANPVETRGTGVFITDPNGVADVLTFNNPGGRNKRAKVSITNLRLIDKVASESKGFEVPVPNFSFVAADAEMTTTDQENWGFESDVAVQGIAQNLGNSNRDHNRSCAKKFGGPENGRRYTNLNDETQYKFICASNNYWHRGSFIVAANNPSTFKVTMGLPNKGGNQAVAFALMLDRVGGDVYPKPTEDPNHGDYDAALTRLESGMRNNAQTGFSLSATVNASDQTTGSPAPDVIARNYGKYLPTNRPMIVEAGNNIPISPQTDIVYTSQAVNADAAKTMQRYRPEWVCRTPTQGQVRVREDVYQISEAPDRTPLQPGSEHFSKPEIAKDSHGIVLENNVETGVSKLTIQNAANQRFGGTYCRVDWQPRFRAAELNISKKVDSDWGETGLGDAERTFTIGYACRVDRARTSTSYSNQEFIEAYANDSEIVNDAPNPIQGHVELQAGGQQSVVVPERMQCQFSEILPEIDREVPGQTVTPGVEINGNQFRGGEPFRAPQLSIKDNNELWFSFRGNEYPLNLSVTDVNGDFSSRTPTSYDFALTNNYRHAKTAAFLDSNIKSGEFPVNVVEPGETKIIKSDLTCPGTPFSEQFEFSVTNNGAELDYQTRHNISGAPAGRDCVLTATDEGGKPVISRELQLNGEQVPPAETDENGVALSFQFRFPLPEGTRAAEMPTLTLISNYVDDRKADFEVSKHIEGVSDPRGVLNPGGAVLPSDATVMPMRLGITNSGDLPLPLVHERFHMSDATLAGKTLTIGGAIDNFQVSGGTRVVVPADGNLGSIYNELQCTINRPDAGQPDVAQSAPENGATDSQVLAPGESLDCTFAVPIEAEAGEAYSYPEDSSTREFYVSYQREGHETVEKEAKYSATRLSALIDQMLPNTGVQTMVWILGLGLLALLYGLWRYLREEKEEN</sequence>
<reference evidence="2 3" key="1">
    <citation type="submission" date="2023-05" db="EMBL/GenBank/DDBJ databases">
        <title>Metabolic capabilities are highly conserved among human nasal-associated Corynebacterium species in pangenomic analyses.</title>
        <authorList>
            <person name="Tran T.H."/>
            <person name="Roberts A.Q."/>
            <person name="Escapa I.F."/>
            <person name="Gao W."/>
            <person name="Conlan S."/>
            <person name="Kong H."/>
            <person name="Segre J.A."/>
            <person name="Kelly M.S."/>
            <person name="Lemon K.P."/>
        </authorList>
    </citation>
    <scope>NUCLEOTIDE SEQUENCE [LARGE SCALE GENOMIC DNA]</scope>
    <source>
        <strain evidence="2 3">KPL2811</strain>
    </source>
</reference>
<evidence type="ECO:0000313" key="2">
    <source>
        <dbReference type="EMBL" id="MDK4301756.1"/>
    </source>
</evidence>
<comment type="caution">
    <text evidence="2">The sequence shown here is derived from an EMBL/GenBank/DDBJ whole genome shotgun (WGS) entry which is preliminary data.</text>
</comment>
<keyword evidence="3" id="KW-1185">Reference proteome</keyword>
<evidence type="ECO:0000256" key="1">
    <source>
        <dbReference type="SAM" id="Phobius"/>
    </source>
</evidence>
<keyword evidence="1" id="KW-0472">Membrane</keyword>
<gene>
    <name evidence="2" type="ORF">QPX45_11045</name>
</gene>
<proteinExistence type="predicted"/>